<comment type="subcellular location">
    <subcellularLocation>
        <location evidence="1">Membrane</location>
        <topology evidence="1">Multi-pass membrane protein</topology>
    </subcellularLocation>
</comment>
<dbReference type="GO" id="GO:0005886">
    <property type="term" value="C:plasma membrane"/>
    <property type="evidence" value="ECO:0007669"/>
    <property type="project" value="UniProtKB-ARBA"/>
</dbReference>
<feature type="transmembrane region" description="Helical" evidence="5">
    <location>
        <begin position="67"/>
        <end position="94"/>
    </location>
</feature>
<reference evidence="6" key="1">
    <citation type="journal article" date="2020" name="mSystems">
        <title>Genome- and Community-Level Interaction Insights into Carbon Utilization and Element Cycling Functions of Hydrothermarchaeota in Hydrothermal Sediment.</title>
        <authorList>
            <person name="Zhou Z."/>
            <person name="Liu Y."/>
            <person name="Xu W."/>
            <person name="Pan J."/>
            <person name="Luo Z.H."/>
            <person name="Li M."/>
        </authorList>
    </citation>
    <scope>NUCLEOTIDE SEQUENCE [LARGE SCALE GENOMIC DNA]</scope>
    <source>
        <strain evidence="6">SpSt-573</strain>
    </source>
</reference>
<dbReference type="PANTHER" id="PTHR33514">
    <property type="entry name" value="PROTEIN ABCI12, CHLOROPLASTIC"/>
    <property type="match status" value="1"/>
</dbReference>
<dbReference type="EMBL" id="DSYK01000325">
    <property type="protein sequence ID" value="HGS21501.1"/>
    <property type="molecule type" value="Genomic_DNA"/>
</dbReference>
<organism evidence="6">
    <name type="scientific">Anaerolinea thermolimosa</name>
    <dbReference type="NCBI Taxonomy" id="229919"/>
    <lineage>
        <taxon>Bacteria</taxon>
        <taxon>Bacillati</taxon>
        <taxon>Chloroflexota</taxon>
        <taxon>Anaerolineae</taxon>
        <taxon>Anaerolineales</taxon>
        <taxon>Anaerolineaceae</taxon>
        <taxon>Anaerolinea</taxon>
    </lineage>
</organism>
<proteinExistence type="predicted"/>
<evidence type="ECO:0000313" key="6">
    <source>
        <dbReference type="EMBL" id="HGS21501.1"/>
    </source>
</evidence>
<dbReference type="Pfam" id="PF02361">
    <property type="entry name" value="CbiQ"/>
    <property type="match status" value="1"/>
</dbReference>
<evidence type="ECO:0000256" key="5">
    <source>
        <dbReference type="SAM" id="Phobius"/>
    </source>
</evidence>
<feature type="transmembrane region" description="Helical" evidence="5">
    <location>
        <begin position="100"/>
        <end position="118"/>
    </location>
</feature>
<keyword evidence="2 5" id="KW-0812">Transmembrane</keyword>
<evidence type="ECO:0000256" key="4">
    <source>
        <dbReference type="ARBA" id="ARBA00023136"/>
    </source>
</evidence>
<dbReference type="PANTHER" id="PTHR33514:SF13">
    <property type="entry name" value="PROTEIN ABCI12, CHLOROPLASTIC"/>
    <property type="match status" value="1"/>
</dbReference>
<sequence length="285" mass="33001">MLVSFSYRPRHSFIERFDPRARWIMSLALLFSIVLFWDIRFLSFFFLLSISQVFLARLTWQETRRAWLFILVLSTMMILVNTIITGGGTIGGVISGGETLFQFQIKIPLTGWIIHYVLTRERVWFALAQFLRIISIGSLFLVIPFTMDPRKYGVTFRGIGLPDKLAFTMDLAFRFIPTLARDFQITLDAQRARGYEVEKIEGNLFTRIRRMAPLFVPVTMNAILAGEDITNAMDLRCFGLKKRTWVESLKYQGMDYVMIGVSVVILVGSLLLRFVFNKGDFWFPV</sequence>
<dbReference type="CDD" id="cd16914">
    <property type="entry name" value="EcfT"/>
    <property type="match status" value="1"/>
</dbReference>
<feature type="transmembrane region" description="Helical" evidence="5">
    <location>
        <begin position="256"/>
        <end position="276"/>
    </location>
</feature>
<accession>A0A7C4PG63</accession>
<evidence type="ECO:0000256" key="2">
    <source>
        <dbReference type="ARBA" id="ARBA00022692"/>
    </source>
</evidence>
<evidence type="ECO:0000256" key="1">
    <source>
        <dbReference type="ARBA" id="ARBA00004141"/>
    </source>
</evidence>
<keyword evidence="4 5" id="KW-0472">Membrane</keyword>
<comment type="caution">
    <text evidence="6">The sequence shown here is derived from an EMBL/GenBank/DDBJ whole genome shotgun (WGS) entry which is preliminary data.</text>
</comment>
<name>A0A7C4PG63_9CHLR</name>
<evidence type="ECO:0000256" key="3">
    <source>
        <dbReference type="ARBA" id="ARBA00022989"/>
    </source>
</evidence>
<protein>
    <submittedName>
        <fullName evidence="6">Energy-coupling factor transporter transmembrane protein EcfT</fullName>
    </submittedName>
</protein>
<gene>
    <name evidence="6" type="ORF">ENT37_06505</name>
</gene>
<dbReference type="InterPro" id="IPR003339">
    <property type="entry name" value="ABC/ECF_trnsptr_transmembrane"/>
</dbReference>
<feature type="transmembrane region" description="Helical" evidence="5">
    <location>
        <begin position="130"/>
        <end position="147"/>
    </location>
</feature>
<keyword evidence="3 5" id="KW-1133">Transmembrane helix</keyword>
<dbReference type="AlphaFoldDB" id="A0A7C4PG63"/>
<feature type="transmembrane region" description="Helical" evidence="5">
    <location>
        <begin position="43"/>
        <end position="60"/>
    </location>
</feature>